<dbReference type="GO" id="GO:0042597">
    <property type="term" value="C:periplasmic space"/>
    <property type="evidence" value="ECO:0007669"/>
    <property type="project" value="UniProtKB-SubCell"/>
</dbReference>
<feature type="chain" id="PRO_5032641266" evidence="4">
    <location>
        <begin position="28"/>
        <end position="440"/>
    </location>
</feature>
<dbReference type="Gene3D" id="3.40.190.10">
    <property type="entry name" value="Periplasmic binding protein-like II"/>
    <property type="match status" value="2"/>
</dbReference>
<dbReference type="EMBL" id="JACGXN010000001">
    <property type="protein sequence ID" value="MBA8877753.1"/>
    <property type="molecule type" value="Genomic_DNA"/>
</dbReference>
<accession>A0A839ECN3</accession>
<comment type="subcellular location">
    <subcellularLocation>
        <location evidence="1">Periplasm</location>
    </subcellularLocation>
</comment>
<dbReference type="SUPFAM" id="SSF53850">
    <property type="entry name" value="Periplasmic binding protein-like II"/>
    <property type="match status" value="1"/>
</dbReference>
<comment type="similarity">
    <text evidence="2">Belongs to the bacterial solute-binding protein 1 family.</text>
</comment>
<keyword evidence="6" id="KW-1185">Reference proteome</keyword>
<organism evidence="5 6">
    <name type="scientific">Phyllobacterium myrsinacearum</name>
    <dbReference type="NCBI Taxonomy" id="28101"/>
    <lineage>
        <taxon>Bacteria</taxon>
        <taxon>Pseudomonadati</taxon>
        <taxon>Pseudomonadota</taxon>
        <taxon>Alphaproteobacteria</taxon>
        <taxon>Hyphomicrobiales</taxon>
        <taxon>Phyllobacteriaceae</taxon>
        <taxon>Phyllobacterium</taxon>
    </lineage>
</organism>
<dbReference type="CDD" id="cd13585">
    <property type="entry name" value="PBP2_TMBP_like"/>
    <property type="match status" value="1"/>
</dbReference>
<comment type="caution">
    <text evidence="5">The sequence shown here is derived from an EMBL/GenBank/DDBJ whole genome shotgun (WGS) entry which is preliminary data.</text>
</comment>
<dbReference type="PANTHER" id="PTHR43649:SF12">
    <property type="entry name" value="DIACETYLCHITOBIOSE BINDING PROTEIN DASA"/>
    <property type="match status" value="1"/>
</dbReference>
<evidence type="ECO:0000313" key="6">
    <source>
        <dbReference type="Proteomes" id="UP000549052"/>
    </source>
</evidence>
<proteinExistence type="inferred from homology"/>
<sequence length="440" mass="48168">MSVTLRRATHLLLMTAAIGVFASTASAEELTIATVNNADMIVMQKLSPEWEKATGNKLNWVVLEENVLRQRVTTDIATKSGQFDILTIGGYEEPIWGKSGWLASVDDLGDDYDYADLLDPIKKGLTVDGKLYAVPFYTESSFTLYRKDLFDAAGLTMPDQPTYDQIKEFAAKLTDKSKEQYGICLRGKAGWGENMAFLGTMINTYGGRWFDMDWKPQINSAPWKQAVTTYVDLMKNYGPPGATSNGFNENQALFATGHCAMWIDATSAAGRVFDPKQSKVADKVAFTRAPVQVTPNGAGWSWAWTLAIPATSKKVDAAKSFVKWATSKEYVKRVAASEGWVAVPPGTRKSTYDNPEYQKAAPFAATVLKSIMAADPTKPTKDPVPYTGVQFVAIPEFQAFGTTIGQLISSALAGTQTVDQALDSGQRQVEQIMTRAGYIK</sequence>
<dbReference type="InterPro" id="IPR006059">
    <property type="entry name" value="SBP"/>
</dbReference>
<keyword evidence="3" id="KW-0574">Periplasm</keyword>
<evidence type="ECO:0000256" key="1">
    <source>
        <dbReference type="ARBA" id="ARBA00004418"/>
    </source>
</evidence>
<keyword evidence="4" id="KW-0732">Signal</keyword>
<evidence type="ECO:0000256" key="4">
    <source>
        <dbReference type="SAM" id="SignalP"/>
    </source>
</evidence>
<dbReference type="Pfam" id="PF01547">
    <property type="entry name" value="SBP_bac_1"/>
    <property type="match status" value="1"/>
</dbReference>
<dbReference type="InterPro" id="IPR050490">
    <property type="entry name" value="Bact_solute-bd_prot1"/>
</dbReference>
<evidence type="ECO:0000313" key="5">
    <source>
        <dbReference type="EMBL" id="MBA8877753.1"/>
    </source>
</evidence>
<gene>
    <name evidence="5" type="ORF">FHW16_001435</name>
</gene>
<dbReference type="Proteomes" id="UP000549052">
    <property type="component" value="Unassembled WGS sequence"/>
</dbReference>
<dbReference type="PANTHER" id="PTHR43649">
    <property type="entry name" value="ARABINOSE-BINDING PROTEIN-RELATED"/>
    <property type="match status" value="1"/>
</dbReference>
<evidence type="ECO:0000256" key="3">
    <source>
        <dbReference type="ARBA" id="ARBA00022764"/>
    </source>
</evidence>
<reference evidence="5 6" key="1">
    <citation type="submission" date="2020-07" db="EMBL/GenBank/DDBJ databases">
        <title>Genomic Encyclopedia of Type Strains, Phase IV (KMG-V): Genome sequencing to study the core and pangenomes of soil and plant-associated prokaryotes.</title>
        <authorList>
            <person name="Whitman W."/>
        </authorList>
    </citation>
    <scope>NUCLEOTIDE SEQUENCE [LARGE SCALE GENOMIC DNA]</scope>
    <source>
        <strain evidence="5 6">AN3</strain>
    </source>
</reference>
<dbReference type="AlphaFoldDB" id="A0A839ECN3"/>
<name>A0A839ECN3_9HYPH</name>
<protein>
    <submittedName>
        <fullName evidence="5">Sorbitol/mannitol transport system substrate-binding protein</fullName>
    </submittedName>
</protein>
<feature type="signal peptide" evidence="4">
    <location>
        <begin position="1"/>
        <end position="27"/>
    </location>
</feature>
<evidence type="ECO:0000256" key="2">
    <source>
        <dbReference type="ARBA" id="ARBA00008520"/>
    </source>
</evidence>